<dbReference type="PANTHER" id="PTHR21569">
    <property type="entry name" value="RIBOSOMAL PROTEIN S9"/>
    <property type="match status" value="1"/>
</dbReference>
<dbReference type="InterPro" id="IPR020568">
    <property type="entry name" value="Ribosomal_Su5_D2-typ_SF"/>
</dbReference>
<dbReference type="PANTHER" id="PTHR21569:SF1">
    <property type="entry name" value="SMALL RIBOSOMAL SUBUNIT PROTEIN US9M"/>
    <property type="match status" value="1"/>
</dbReference>
<dbReference type="GO" id="GO:0003735">
    <property type="term" value="F:structural constituent of ribosome"/>
    <property type="evidence" value="ECO:0007669"/>
    <property type="project" value="InterPro"/>
</dbReference>
<keyword evidence="4 5" id="KW-0687">Ribonucleoprotein</keyword>
<evidence type="ECO:0000256" key="1">
    <source>
        <dbReference type="ARBA" id="ARBA00004474"/>
    </source>
</evidence>
<dbReference type="InterPro" id="IPR000754">
    <property type="entry name" value="Ribosomal_uS9"/>
</dbReference>
<dbReference type="PROSITE" id="PS00360">
    <property type="entry name" value="RIBOSOMAL_S9"/>
    <property type="match status" value="1"/>
</dbReference>
<dbReference type="Pfam" id="PF00380">
    <property type="entry name" value="Ribosomal_S9"/>
    <property type="match status" value="1"/>
</dbReference>
<comment type="subcellular location">
    <subcellularLocation>
        <location evidence="1">Plastid</location>
    </subcellularLocation>
</comment>
<dbReference type="GO" id="GO:0006412">
    <property type="term" value="P:translation"/>
    <property type="evidence" value="ECO:0007669"/>
    <property type="project" value="InterPro"/>
</dbReference>
<dbReference type="FunFam" id="3.30.230.10:FF:000001">
    <property type="entry name" value="30S ribosomal protein S9"/>
    <property type="match status" value="1"/>
</dbReference>
<dbReference type="EMBL" id="MH795129">
    <property type="protein sequence ID" value="AYO28265.1"/>
    <property type="molecule type" value="Genomic_DNA"/>
</dbReference>
<dbReference type="GO" id="GO:0003723">
    <property type="term" value="F:RNA binding"/>
    <property type="evidence" value="ECO:0007669"/>
    <property type="project" value="TreeGrafter"/>
</dbReference>
<proteinExistence type="inferred from homology"/>
<dbReference type="Gene3D" id="3.30.230.10">
    <property type="match status" value="1"/>
</dbReference>
<evidence type="ECO:0000256" key="2">
    <source>
        <dbReference type="ARBA" id="ARBA00005251"/>
    </source>
</evidence>
<dbReference type="GO" id="GO:0009536">
    <property type="term" value="C:plastid"/>
    <property type="evidence" value="ECO:0007669"/>
    <property type="project" value="UniProtKB-SubCell"/>
</dbReference>
<dbReference type="NCBIfam" id="NF001099">
    <property type="entry name" value="PRK00132.1"/>
    <property type="match status" value="1"/>
</dbReference>
<protein>
    <submittedName>
        <fullName evidence="6">Ribosomal protein S9</fullName>
    </submittedName>
</protein>
<dbReference type="SUPFAM" id="SSF54211">
    <property type="entry name" value="Ribosomal protein S5 domain 2-like"/>
    <property type="match status" value="1"/>
</dbReference>
<sequence>MNAIITGIGKRKTSVAKVFLTEGSGIFTINKTSFEDFFCGSQEEYSFLKKPFLLVDLNNKYDLDIKVQGGGMSSQLDAIRLAISKALCLLNSEYRLILSQKLLLRRDSRIKERRKYGLKKARKASQYSKR</sequence>
<geneLocation type="plastid" evidence="6"/>
<dbReference type="InterPro" id="IPR020574">
    <property type="entry name" value="Ribosomal_uS9_CS"/>
</dbReference>
<comment type="similarity">
    <text evidence="2 5">Belongs to the universal ribosomal protein uS9 family.</text>
</comment>
<keyword evidence="3 5" id="KW-0689">Ribosomal protein</keyword>
<evidence type="ECO:0000256" key="4">
    <source>
        <dbReference type="ARBA" id="ARBA00023274"/>
    </source>
</evidence>
<keyword evidence="6" id="KW-0934">Plastid</keyword>
<reference evidence="6" key="1">
    <citation type="submission" date="2018-08" db="EMBL/GenBank/DDBJ databases">
        <title>Comparative Plastid Genomics of Synurophyceae: Evolutionary Evidence of Lateral Gene Transfer and Inverted Repeat Dynamics.</title>
        <authorList>
            <person name="Kim J.I."/>
            <person name="Shin H."/>
            <person name="Skaloud P."/>
            <person name="Jung J."/>
            <person name="Yoon H.S."/>
            <person name="Archibald J.M."/>
            <person name="Shin W."/>
        </authorList>
    </citation>
    <scope>NUCLEOTIDE SEQUENCE</scope>
    <source>
        <strain evidence="6">FBCC200022</strain>
    </source>
</reference>
<accession>A0A3G2QZ44</accession>
<evidence type="ECO:0000313" key="6">
    <source>
        <dbReference type="EMBL" id="AYO28265.1"/>
    </source>
</evidence>
<dbReference type="InterPro" id="IPR023035">
    <property type="entry name" value="Ribosomal_uS9_bac/plastid"/>
</dbReference>
<evidence type="ECO:0000256" key="5">
    <source>
        <dbReference type="RuleBase" id="RU003815"/>
    </source>
</evidence>
<dbReference type="InterPro" id="IPR014721">
    <property type="entry name" value="Ribsml_uS5_D2-typ_fold_subgr"/>
</dbReference>
<dbReference type="GO" id="GO:0015935">
    <property type="term" value="C:small ribosomal subunit"/>
    <property type="evidence" value="ECO:0007669"/>
    <property type="project" value="TreeGrafter"/>
</dbReference>
<name>A0A3G2QZ44_9STRA</name>
<gene>
    <name evidence="6" type="primary">rps9</name>
</gene>
<dbReference type="AlphaFoldDB" id="A0A3G2QZ44"/>
<organism evidence="6">
    <name type="scientific">Synura sphagnicola</name>
    <dbReference type="NCBI Taxonomy" id="52556"/>
    <lineage>
        <taxon>Eukaryota</taxon>
        <taxon>Sar</taxon>
        <taxon>Stramenopiles</taxon>
        <taxon>Ochrophyta</taxon>
        <taxon>Synurophyceae</taxon>
        <taxon>Synurales</taxon>
        <taxon>Mallomonadaceae</taxon>
        <taxon>Synura</taxon>
    </lineage>
</organism>
<evidence type="ECO:0000256" key="3">
    <source>
        <dbReference type="ARBA" id="ARBA00022980"/>
    </source>
</evidence>